<dbReference type="EMBL" id="FOVH01000041">
    <property type="protein sequence ID" value="SFQ48895.1"/>
    <property type="molecule type" value="Genomic_DNA"/>
</dbReference>
<sequence length="48" mass="5030">GDVGVQFGASLVLALGVGQFGVAAVCFGLDVRRRRWASGEPRPRTGDQ</sequence>
<keyword evidence="1" id="KW-0472">Membrane</keyword>
<keyword evidence="1" id="KW-0812">Transmembrane</keyword>
<feature type="transmembrane region" description="Helical" evidence="1">
    <location>
        <begin position="6"/>
        <end position="29"/>
    </location>
</feature>
<evidence type="ECO:0000256" key="1">
    <source>
        <dbReference type="SAM" id="Phobius"/>
    </source>
</evidence>
<feature type="non-terminal residue" evidence="2">
    <location>
        <position position="1"/>
    </location>
</feature>
<evidence type="ECO:0000313" key="2">
    <source>
        <dbReference type="EMBL" id="SFQ48895.1"/>
    </source>
</evidence>
<evidence type="ECO:0000313" key="3">
    <source>
        <dbReference type="Proteomes" id="UP000183413"/>
    </source>
</evidence>
<proteinExistence type="predicted"/>
<protein>
    <submittedName>
        <fullName evidence="2">Uncharacterized protein</fullName>
    </submittedName>
</protein>
<dbReference type="InParanoid" id="A0A1I5YXV8"/>
<keyword evidence="3" id="KW-1185">Reference proteome</keyword>
<dbReference type="Proteomes" id="UP000183413">
    <property type="component" value="Unassembled WGS sequence"/>
</dbReference>
<organism evidence="2 3">
    <name type="scientific">Actinomadura madurae</name>
    <dbReference type="NCBI Taxonomy" id="1993"/>
    <lineage>
        <taxon>Bacteria</taxon>
        <taxon>Bacillati</taxon>
        <taxon>Actinomycetota</taxon>
        <taxon>Actinomycetes</taxon>
        <taxon>Streptosporangiales</taxon>
        <taxon>Thermomonosporaceae</taxon>
        <taxon>Actinomadura</taxon>
    </lineage>
</organism>
<reference evidence="2 3" key="1">
    <citation type="submission" date="2016-10" db="EMBL/GenBank/DDBJ databases">
        <authorList>
            <person name="de Groot N.N."/>
        </authorList>
    </citation>
    <scope>NUCLEOTIDE SEQUENCE [LARGE SCALE GENOMIC DNA]</scope>
    <source>
        <strain evidence="2 3">DSM 43067</strain>
    </source>
</reference>
<gene>
    <name evidence="2" type="ORF">SAMN04489713_1411</name>
</gene>
<keyword evidence="1" id="KW-1133">Transmembrane helix</keyword>
<accession>A0A1I5YXV8</accession>
<dbReference type="AlphaFoldDB" id="A0A1I5YXV8"/>
<name>A0A1I5YXV8_9ACTN</name>